<keyword evidence="2" id="KW-1185">Reference proteome</keyword>
<gene>
    <name evidence="1" type="ORF">DQ384_02415</name>
</gene>
<evidence type="ECO:0000313" key="2">
    <source>
        <dbReference type="Proteomes" id="UP000253094"/>
    </source>
</evidence>
<proteinExistence type="predicted"/>
<protein>
    <submittedName>
        <fullName evidence="1">Uncharacterized protein</fullName>
    </submittedName>
</protein>
<reference evidence="1 2" key="1">
    <citation type="submission" date="2018-06" db="EMBL/GenBank/DDBJ databases">
        <title>Sphaerisporangium craniellae sp. nov., isolated from a marine sponge in the South China Sea.</title>
        <authorList>
            <person name="Li L."/>
        </authorList>
    </citation>
    <scope>NUCLEOTIDE SEQUENCE [LARGE SCALE GENOMIC DNA]</scope>
    <source>
        <strain evidence="1 2">CCTCC AA 208026</strain>
    </source>
</reference>
<dbReference type="Proteomes" id="UP000253094">
    <property type="component" value="Unassembled WGS sequence"/>
</dbReference>
<sequence>MMPELDLENILKSVRLQDGGLVEIHVLDTSFDDWAAVVTCLQEAGYVTSLTYAGQRVTGGLSAAMFTEGHDAGYTLEIKVGEQQTWTTGLYSEDAIDLQGDPRSIKSSTDLTEVVGVMNLISTATGKTVVLLPETLDPKNTRPYLAVQR</sequence>
<accession>A0A367FS97</accession>
<dbReference type="EMBL" id="QOIL01000001">
    <property type="protein sequence ID" value="RCG33296.1"/>
    <property type="molecule type" value="Genomic_DNA"/>
</dbReference>
<name>A0A367FS97_9ACTN</name>
<organism evidence="1 2">
    <name type="scientific">Sphaerisporangium album</name>
    <dbReference type="NCBI Taxonomy" id="509200"/>
    <lineage>
        <taxon>Bacteria</taxon>
        <taxon>Bacillati</taxon>
        <taxon>Actinomycetota</taxon>
        <taxon>Actinomycetes</taxon>
        <taxon>Streptosporangiales</taxon>
        <taxon>Streptosporangiaceae</taxon>
        <taxon>Sphaerisporangium</taxon>
    </lineage>
</organism>
<comment type="caution">
    <text evidence="1">The sequence shown here is derived from an EMBL/GenBank/DDBJ whole genome shotgun (WGS) entry which is preliminary data.</text>
</comment>
<dbReference type="AlphaFoldDB" id="A0A367FS97"/>
<evidence type="ECO:0000313" key="1">
    <source>
        <dbReference type="EMBL" id="RCG33296.1"/>
    </source>
</evidence>